<dbReference type="CDD" id="cd00143">
    <property type="entry name" value="PP2Cc"/>
    <property type="match status" value="1"/>
</dbReference>
<keyword evidence="3" id="KW-1185">Reference proteome</keyword>
<dbReference type="InterPro" id="IPR001932">
    <property type="entry name" value="PPM-type_phosphatase-like_dom"/>
</dbReference>
<sequence length="291" mass="31413">MKFTVYQESRIGRRANNQDRLLCRHSSEALLLAVADGMGGHRNGEVAAQVAMVRIAKSFEQQARPRLADPAQFLVEALLDAHHAVKMLAGGQPRPPHTTCVACVVQDGCAWWAHAGDSRLYLIRNGELVARTRDHSHVESLLQEGLISAAEAVNHPQRNLVLSCLGTPRIPRVDLAILDLKVGDVMLLCSDGIWGPLREQVLVSAFSGGDVGQAAPQILDLAEHNAGDNGDNLTLIAMRWEGNDSGPVTVANFPDTVFNASQGTAPKLLSNEDIERAVAEIQAHIKPKQAS</sequence>
<reference evidence="2" key="1">
    <citation type="submission" date="2021-04" db="EMBL/GenBank/DDBJ databases">
        <authorList>
            <person name="Hornung B."/>
        </authorList>
    </citation>
    <scope>NUCLEOTIDE SEQUENCE</scope>
    <source>
        <strain evidence="2">G5G6</strain>
    </source>
</reference>
<dbReference type="SMART" id="SM00332">
    <property type="entry name" value="PP2Cc"/>
    <property type="match status" value="1"/>
</dbReference>
<dbReference type="PANTHER" id="PTHR13832">
    <property type="entry name" value="PROTEIN PHOSPHATASE 2C"/>
    <property type="match status" value="1"/>
</dbReference>
<organism evidence="2 3">
    <name type="scientific">Georgfuchsia toluolica</name>
    <dbReference type="NCBI Taxonomy" id="424218"/>
    <lineage>
        <taxon>Bacteria</taxon>
        <taxon>Pseudomonadati</taxon>
        <taxon>Pseudomonadota</taxon>
        <taxon>Betaproteobacteria</taxon>
        <taxon>Nitrosomonadales</taxon>
        <taxon>Sterolibacteriaceae</taxon>
        <taxon>Georgfuchsia</taxon>
    </lineage>
</organism>
<dbReference type="SMART" id="SM00331">
    <property type="entry name" value="PP2C_SIG"/>
    <property type="match status" value="1"/>
</dbReference>
<protein>
    <submittedName>
        <fullName evidence="2">Serine/threonine protein phosphatase PrpC</fullName>
    </submittedName>
</protein>
<evidence type="ECO:0000259" key="1">
    <source>
        <dbReference type="PROSITE" id="PS51746"/>
    </source>
</evidence>
<dbReference type="PROSITE" id="PS51746">
    <property type="entry name" value="PPM_2"/>
    <property type="match status" value="1"/>
</dbReference>
<dbReference type="SUPFAM" id="SSF81606">
    <property type="entry name" value="PP2C-like"/>
    <property type="match status" value="1"/>
</dbReference>
<dbReference type="Gene3D" id="3.60.40.10">
    <property type="entry name" value="PPM-type phosphatase domain"/>
    <property type="match status" value="1"/>
</dbReference>
<dbReference type="InterPro" id="IPR036457">
    <property type="entry name" value="PPM-type-like_dom_sf"/>
</dbReference>
<feature type="domain" description="PPM-type phosphatase" evidence="1">
    <location>
        <begin position="4"/>
        <end position="240"/>
    </location>
</feature>
<comment type="caution">
    <text evidence="2">The sequence shown here is derived from an EMBL/GenBank/DDBJ whole genome shotgun (WGS) entry which is preliminary data.</text>
</comment>
<dbReference type="AlphaFoldDB" id="A0A916J4P6"/>
<dbReference type="EMBL" id="CAJQUM010000001">
    <property type="protein sequence ID" value="CAG4882422.1"/>
    <property type="molecule type" value="Genomic_DNA"/>
</dbReference>
<evidence type="ECO:0000313" key="2">
    <source>
        <dbReference type="EMBL" id="CAG4882422.1"/>
    </source>
</evidence>
<gene>
    <name evidence="2" type="ORF">GTOL_10304</name>
</gene>
<dbReference type="Proteomes" id="UP000742786">
    <property type="component" value="Unassembled WGS sequence"/>
</dbReference>
<proteinExistence type="predicted"/>
<dbReference type="InterPro" id="IPR015655">
    <property type="entry name" value="PP2C"/>
</dbReference>
<name>A0A916J4P6_9PROT</name>
<dbReference type="GO" id="GO:0004722">
    <property type="term" value="F:protein serine/threonine phosphatase activity"/>
    <property type="evidence" value="ECO:0007669"/>
    <property type="project" value="InterPro"/>
</dbReference>
<evidence type="ECO:0000313" key="3">
    <source>
        <dbReference type="Proteomes" id="UP000742786"/>
    </source>
</evidence>
<dbReference type="RefSeq" id="WP_220634494.1">
    <property type="nucleotide sequence ID" value="NZ_CAJQUM010000001.1"/>
</dbReference>
<dbReference type="PANTHER" id="PTHR13832:SF827">
    <property type="entry name" value="PROTEIN PHOSPHATASE 1L"/>
    <property type="match status" value="1"/>
</dbReference>
<accession>A0A916J4P6</accession>
<dbReference type="Pfam" id="PF13672">
    <property type="entry name" value="PP2C_2"/>
    <property type="match status" value="1"/>
</dbReference>